<dbReference type="InterPro" id="IPR008914">
    <property type="entry name" value="PEBP"/>
</dbReference>
<dbReference type="InterPro" id="IPR005247">
    <property type="entry name" value="YbhB_YbcL/LppC-like"/>
</dbReference>
<proteinExistence type="predicted"/>
<dbReference type="EMBL" id="CP028901">
    <property type="protein sequence ID" value="AWB35898.1"/>
    <property type="molecule type" value="Genomic_DNA"/>
</dbReference>
<dbReference type="AlphaFoldDB" id="A0A2R4XQ67"/>
<dbReference type="OrthoDB" id="9797506at2"/>
<evidence type="ECO:0000313" key="2">
    <source>
        <dbReference type="Proteomes" id="UP000244571"/>
    </source>
</evidence>
<dbReference type="SUPFAM" id="SSF49777">
    <property type="entry name" value="PEBP-like"/>
    <property type="match status" value="1"/>
</dbReference>
<name>A0A2R4XQ67_9BURK</name>
<evidence type="ECO:0000313" key="1">
    <source>
        <dbReference type="EMBL" id="AWB35898.1"/>
    </source>
</evidence>
<reference evidence="1 2" key="1">
    <citation type="submission" date="2018-04" db="EMBL/GenBank/DDBJ databases">
        <title>Bordetella sp. HZ20 isolated from seawater.</title>
        <authorList>
            <person name="Sun C."/>
        </authorList>
    </citation>
    <scope>NUCLEOTIDE SEQUENCE [LARGE SCALE GENOMIC DNA]</scope>
    <source>
        <strain evidence="1 2">HZ20</strain>
    </source>
</reference>
<dbReference type="NCBIfam" id="TIGR00481">
    <property type="entry name" value="YbhB/YbcL family Raf kinase inhibitor-like protein"/>
    <property type="match status" value="1"/>
</dbReference>
<dbReference type="KEGG" id="boz:DBV39_17210"/>
<keyword evidence="2" id="KW-1185">Reference proteome</keyword>
<dbReference type="CDD" id="cd00865">
    <property type="entry name" value="PEBP_bact_arch"/>
    <property type="match status" value="1"/>
</dbReference>
<accession>A0A2R4XQ67</accession>
<dbReference type="PANTHER" id="PTHR30289">
    <property type="entry name" value="UNCHARACTERIZED PROTEIN YBCL-RELATED"/>
    <property type="match status" value="1"/>
</dbReference>
<dbReference type="Pfam" id="PF01161">
    <property type="entry name" value="PBP"/>
    <property type="match status" value="1"/>
</dbReference>
<sequence length="213" mass="23544">MKVSSLSFADQAFIPERYAFGRIDPDIHIALADNINPQLIWDDVPAGTKSFVVICHDPDAPTSADDVNQEGRTVPADLPRTNFYHWILVDVPADRREIEEGEFSNSITPRGKGGPLAAGDTRQGINDYTSWFAADRDMSGEYFGYDGPCPPWNDEINHRYIFTVYALDIDTVPVDGSFTAAQVLERIQGHILDQASIMGLYTLNPDLAPKALG</sequence>
<dbReference type="InterPro" id="IPR036610">
    <property type="entry name" value="PEBP-like_sf"/>
</dbReference>
<dbReference type="Proteomes" id="UP000244571">
    <property type="component" value="Chromosome"/>
</dbReference>
<dbReference type="PANTHER" id="PTHR30289:SF1">
    <property type="entry name" value="PEBP (PHOSPHATIDYLETHANOLAMINE-BINDING PROTEIN) FAMILY PROTEIN"/>
    <property type="match status" value="1"/>
</dbReference>
<organism evidence="1 2">
    <name type="scientific">Orrella marina</name>
    <dbReference type="NCBI Taxonomy" id="2163011"/>
    <lineage>
        <taxon>Bacteria</taxon>
        <taxon>Pseudomonadati</taxon>
        <taxon>Pseudomonadota</taxon>
        <taxon>Betaproteobacteria</taxon>
        <taxon>Burkholderiales</taxon>
        <taxon>Alcaligenaceae</taxon>
        <taxon>Orrella</taxon>
    </lineage>
</organism>
<gene>
    <name evidence="1" type="ORF">DBV39_17210</name>
</gene>
<protein>
    <submittedName>
        <fullName evidence="1">Phospholipid-binding protein</fullName>
    </submittedName>
</protein>
<dbReference type="Gene3D" id="3.90.280.10">
    <property type="entry name" value="PEBP-like"/>
    <property type="match status" value="1"/>
</dbReference>
<dbReference type="RefSeq" id="WP_108623354.1">
    <property type="nucleotide sequence ID" value="NZ_CP028901.1"/>
</dbReference>